<evidence type="ECO:0000313" key="8">
    <source>
        <dbReference type="Proteomes" id="UP000253083"/>
    </source>
</evidence>
<dbReference type="SUPFAM" id="SSF63411">
    <property type="entry name" value="LuxS/MPP-like metallohydrolase"/>
    <property type="match status" value="4"/>
</dbReference>
<protein>
    <submittedName>
        <fullName evidence="7">Zinc protease</fullName>
    </submittedName>
</protein>
<evidence type="ECO:0000256" key="3">
    <source>
        <dbReference type="ARBA" id="ARBA00023295"/>
    </source>
</evidence>
<dbReference type="FunCoup" id="A0A395JRS8">
    <property type="interactions" value="170"/>
</dbReference>
<accession>A0A395JRS8</accession>
<evidence type="ECO:0000256" key="4">
    <source>
        <dbReference type="SAM" id="SignalP"/>
    </source>
</evidence>
<dbReference type="InParanoid" id="A0A395JRS8"/>
<feature type="domain" description="Peptidase M16 N-terminal" evidence="5">
    <location>
        <begin position="484"/>
        <end position="598"/>
    </location>
</feature>
<dbReference type="InterPro" id="IPR018087">
    <property type="entry name" value="Glyco_hydro_5_CS"/>
</dbReference>
<reference evidence="7 8" key="1">
    <citation type="submission" date="2018-06" db="EMBL/GenBank/DDBJ databases">
        <title>Genomic Encyclopedia of Type Strains, Phase IV (KMG-IV): sequencing the most valuable type-strain genomes for metagenomic binning, comparative biology and taxonomic classification.</title>
        <authorList>
            <person name="Goeker M."/>
        </authorList>
    </citation>
    <scope>NUCLEOTIDE SEQUENCE [LARGE SCALE GENOMIC DNA]</scope>
    <source>
        <strain evidence="7 8">DSM 24032</strain>
    </source>
</reference>
<dbReference type="GO" id="GO:0006508">
    <property type="term" value="P:proteolysis"/>
    <property type="evidence" value="ECO:0007669"/>
    <property type="project" value="UniProtKB-KW"/>
</dbReference>
<dbReference type="GO" id="GO:0008233">
    <property type="term" value="F:peptidase activity"/>
    <property type="evidence" value="ECO:0007669"/>
    <property type="project" value="UniProtKB-KW"/>
</dbReference>
<sequence length="911" mass="100618">MKKHTWNALICALLLSVSAGAISAEAEIDIPFEKFTLDNGLTLIVHEDKKAPIVAVNVWYHVGSKDEKIGRTGFAHLFEHLMFNGSENYNDDWFKPFDRVGATGMNGTTNQDRTNYYQVVPKNALEMTLWMESDRMGHLLGAIDQAKLDEQRDVVKNEKRQRENQPYGRAFGTIFENVYPQGHPYSWSVIGSMEDLEAATVDDVHEWFKTKYGAANATITLAGDIDAQQAKSLVEKYFGHIDAGPPLVRQTNWVAKRTGTHEQVMYDRVPQARIYKVWNIPAWGTAAADYLDLASGVLSNDKKSRLYNRLVYNENKASDIQAFSFNSELGGLFGIVATALNEQDLDYIDQAIDEELTKFLTKGPTQEELARVKASARAGFVRTLERVANKADILAQHEVFSGTPATISSSNQRYLDATVQDVLQTSRDWIADGEYKLRILPYAKHQVSESTVDRSKGIPEVGAAPTVSFDTLQRATLSNGLQVILAERNDVPVVGMQLLIDAGYAADQSVKPGTANLAMAMLDEGTKKYDALEISSKLAQMGSAISSGASLDSSSVNLNSLKEYLEPTLDIFADMVLHPTFPQDQLDRLKKQQLASISQEKNSPFGAGLRLLPKLLYGDGHAYSAPFSGSGTEQSVASMTVSDLRTYHSTWFKANNATLIVTGDVSLTQLVPMLEARLSRLPAGEVPSKNIDKVEPLSESIVYLLDRPDSEQSAILSAKMLPKYGFDGELALELMNEVLGASFNSRINMNLREDKGWSYGARSFIRGTASERPFIAYAQVQTDKTAESMSEIYAEMKGIMTDKPAAAEELARSLDKRTLTLPGRWETAGAVQADIATMVSYGLEDDYWDSYVTQLREVNLEQVNQAAKEHLTPDAMLWVVVGDKRKIESAVRAANLGKVVIVNTEGSAIEE</sequence>
<dbReference type="GO" id="GO:0005975">
    <property type="term" value="P:carbohydrate metabolic process"/>
    <property type="evidence" value="ECO:0007669"/>
    <property type="project" value="InterPro"/>
</dbReference>
<feature type="signal peptide" evidence="4">
    <location>
        <begin position="1"/>
        <end position="23"/>
    </location>
</feature>
<dbReference type="GO" id="GO:0004553">
    <property type="term" value="F:hydrolase activity, hydrolyzing O-glycosyl compounds"/>
    <property type="evidence" value="ECO:0007669"/>
    <property type="project" value="InterPro"/>
</dbReference>
<proteinExistence type="inferred from homology"/>
<keyword evidence="3" id="KW-0326">Glycosidase</keyword>
<comment type="similarity">
    <text evidence="1">Belongs to the peptidase M16 family.</text>
</comment>
<dbReference type="PANTHER" id="PTHR11851:SF49">
    <property type="entry name" value="MITOCHONDRIAL-PROCESSING PEPTIDASE SUBUNIT ALPHA"/>
    <property type="match status" value="1"/>
</dbReference>
<dbReference type="GO" id="GO:0046872">
    <property type="term" value="F:metal ion binding"/>
    <property type="evidence" value="ECO:0007669"/>
    <property type="project" value="InterPro"/>
</dbReference>
<dbReference type="InterPro" id="IPR007863">
    <property type="entry name" value="Peptidase_M16_C"/>
</dbReference>
<feature type="domain" description="Peptidase M16 C-terminal" evidence="6">
    <location>
        <begin position="199"/>
        <end position="374"/>
    </location>
</feature>
<evidence type="ECO:0000259" key="6">
    <source>
        <dbReference type="Pfam" id="PF05193"/>
    </source>
</evidence>
<feature type="domain" description="Peptidase M16 C-terminal" evidence="6">
    <location>
        <begin position="639"/>
        <end position="812"/>
    </location>
</feature>
<dbReference type="RefSeq" id="WP_113954170.1">
    <property type="nucleotide sequence ID" value="NZ_QNRT01000002.1"/>
</dbReference>
<keyword evidence="4" id="KW-0732">Signal</keyword>
<evidence type="ECO:0000256" key="2">
    <source>
        <dbReference type="ARBA" id="ARBA00022801"/>
    </source>
</evidence>
<dbReference type="PANTHER" id="PTHR11851">
    <property type="entry name" value="METALLOPROTEASE"/>
    <property type="match status" value="1"/>
</dbReference>
<comment type="caution">
    <text evidence="7">The sequence shown here is derived from an EMBL/GenBank/DDBJ whole genome shotgun (WGS) entry which is preliminary data.</text>
</comment>
<evidence type="ECO:0000259" key="5">
    <source>
        <dbReference type="Pfam" id="PF00675"/>
    </source>
</evidence>
<keyword evidence="7" id="KW-0645">Protease</keyword>
<dbReference type="Pfam" id="PF05193">
    <property type="entry name" value="Peptidase_M16_C"/>
    <property type="match status" value="2"/>
</dbReference>
<dbReference type="InterPro" id="IPR011765">
    <property type="entry name" value="Pept_M16_N"/>
</dbReference>
<dbReference type="Proteomes" id="UP000253083">
    <property type="component" value="Unassembled WGS sequence"/>
</dbReference>
<keyword evidence="8" id="KW-1185">Reference proteome</keyword>
<dbReference type="PROSITE" id="PS00659">
    <property type="entry name" value="GLYCOSYL_HYDROL_F5"/>
    <property type="match status" value="1"/>
</dbReference>
<evidence type="ECO:0000256" key="1">
    <source>
        <dbReference type="ARBA" id="ARBA00007261"/>
    </source>
</evidence>
<feature type="domain" description="Peptidase M16 N-terminal" evidence="5">
    <location>
        <begin position="46"/>
        <end position="170"/>
    </location>
</feature>
<dbReference type="Gene3D" id="3.30.830.10">
    <property type="entry name" value="Metalloenzyme, LuxS/M16 peptidase-like"/>
    <property type="match status" value="4"/>
</dbReference>
<dbReference type="Pfam" id="PF00675">
    <property type="entry name" value="Peptidase_M16"/>
    <property type="match status" value="2"/>
</dbReference>
<dbReference type="AlphaFoldDB" id="A0A395JRS8"/>
<dbReference type="EMBL" id="QNRT01000002">
    <property type="protein sequence ID" value="RBP51400.1"/>
    <property type="molecule type" value="Genomic_DNA"/>
</dbReference>
<name>A0A395JRS8_9GAMM</name>
<keyword evidence="2" id="KW-0378">Hydrolase</keyword>
<feature type="chain" id="PRO_5017444066" evidence="4">
    <location>
        <begin position="24"/>
        <end position="911"/>
    </location>
</feature>
<evidence type="ECO:0000313" key="7">
    <source>
        <dbReference type="EMBL" id="RBP51400.1"/>
    </source>
</evidence>
<dbReference type="OrthoDB" id="9811314at2"/>
<organism evidence="7 8">
    <name type="scientific">Arenicella xantha</name>
    <dbReference type="NCBI Taxonomy" id="644221"/>
    <lineage>
        <taxon>Bacteria</taxon>
        <taxon>Pseudomonadati</taxon>
        <taxon>Pseudomonadota</taxon>
        <taxon>Gammaproteobacteria</taxon>
        <taxon>Arenicellales</taxon>
        <taxon>Arenicellaceae</taxon>
        <taxon>Arenicella</taxon>
    </lineage>
</organism>
<dbReference type="InterPro" id="IPR050361">
    <property type="entry name" value="MPP/UQCRC_Complex"/>
</dbReference>
<dbReference type="InterPro" id="IPR011249">
    <property type="entry name" value="Metalloenz_LuxS/M16"/>
</dbReference>
<gene>
    <name evidence="7" type="ORF">DFR28_102821</name>
</gene>